<dbReference type="Gene3D" id="3.30.420.430">
    <property type="match status" value="1"/>
</dbReference>
<sequence length="107" mass="10423">MGNWTFTPTTALTDGSHSLSAAATDAAGNVGAASSAFTLTIDTAAPAIPVISTVTDNVAPVTGDITAGGSTNDAMPVLTGTAEANSTISIFDGTTLLGTITADCSCR</sequence>
<gene>
    <name evidence="2" type="ORF">PSS4_v1_3240002</name>
</gene>
<accession>A0A0S4UGP6</accession>
<reference evidence="2" key="1">
    <citation type="submission" date="2015-10" db="EMBL/GenBank/DDBJ databases">
        <authorList>
            <person name="Gilbert D.G."/>
        </authorList>
    </citation>
    <scope>NUCLEOTIDE SEQUENCE</scope>
    <source>
        <strain evidence="2">Phyl III-seqv23</strain>
    </source>
</reference>
<feature type="domain" description="Bacterial Ig-like" evidence="1">
    <location>
        <begin position="2"/>
        <end position="43"/>
    </location>
</feature>
<dbReference type="AlphaFoldDB" id="A0A0S4UGP6"/>
<proteinExistence type="predicted"/>
<dbReference type="InterPro" id="IPR044016">
    <property type="entry name" value="Big_13"/>
</dbReference>
<protein>
    <recommendedName>
        <fullName evidence="1">Bacterial Ig-like domain-containing protein</fullName>
    </recommendedName>
</protein>
<name>A0A0S4UGP6_RALSL</name>
<dbReference type="EMBL" id="LN899821">
    <property type="protein sequence ID" value="CUV21387.1"/>
    <property type="molecule type" value="Genomic_DNA"/>
</dbReference>
<evidence type="ECO:0000259" key="1">
    <source>
        <dbReference type="Pfam" id="PF19077"/>
    </source>
</evidence>
<organism evidence="2">
    <name type="scientific">Ralstonia solanacearum</name>
    <name type="common">Pseudomonas solanacearum</name>
    <dbReference type="NCBI Taxonomy" id="305"/>
    <lineage>
        <taxon>Bacteria</taxon>
        <taxon>Pseudomonadati</taxon>
        <taxon>Pseudomonadota</taxon>
        <taxon>Betaproteobacteria</taxon>
        <taxon>Burkholderiales</taxon>
        <taxon>Burkholderiaceae</taxon>
        <taxon>Ralstonia</taxon>
        <taxon>Ralstonia solanacearum species complex</taxon>
    </lineage>
</organism>
<dbReference type="Pfam" id="PF19077">
    <property type="entry name" value="Big_13"/>
    <property type="match status" value="1"/>
</dbReference>
<evidence type="ECO:0000313" key="2">
    <source>
        <dbReference type="EMBL" id="CUV21387.1"/>
    </source>
</evidence>